<evidence type="ECO:0000313" key="3">
    <source>
        <dbReference type="EMBL" id="MBB3925878.1"/>
    </source>
</evidence>
<comment type="caution">
    <text evidence="3">The sequence shown here is derived from an EMBL/GenBank/DDBJ whole genome shotgun (WGS) entry which is preliminary data.</text>
</comment>
<protein>
    <submittedName>
        <fullName evidence="3">Enoyl-CoA hydratase/carnithine racemase</fullName>
    </submittedName>
</protein>
<dbReference type="Gene3D" id="1.10.12.10">
    <property type="entry name" value="Lyase 2-enoyl-coa Hydratase, Chain A, domain 2"/>
    <property type="match status" value="1"/>
</dbReference>
<keyword evidence="4" id="KW-1185">Reference proteome</keyword>
<dbReference type="PANTHER" id="PTHR11941:SF54">
    <property type="entry name" value="ENOYL-COA HYDRATASE, MITOCHONDRIAL"/>
    <property type="match status" value="1"/>
</dbReference>
<name>A0A7W6BFC8_9SPHN</name>
<dbReference type="SUPFAM" id="SSF52096">
    <property type="entry name" value="ClpP/crotonase"/>
    <property type="match status" value="1"/>
</dbReference>
<evidence type="ECO:0000256" key="2">
    <source>
        <dbReference type="ARBA" id="ARBA00023239"/>
    </source>
</evidence>
<evidence type="ECO:0000313" key="4">
    <source>
        <dbReference type="Proteomes" id="UP000571950"/>
    </source>
</evidence>
<sequence>MSDTENQFQREIDYSEFDFLTVDIGEDGVALVTMNDPDRMNAVGPHNHWQLEDIWLKLARDERIKVIVLTGAGKAFSAGGDIKMMAERAQTEYGLKYALRVPLNTLRIWDQILMTPQPIIAAVNGDAIGLGTSLSAFCDISVVAEDARLGDTHVRVGLVTGDGGSVMWPLLVGPQKAKEYLMRGKLLDGKKAEEIGLVNYAFPREQVLDEAMKIAREIAGQPVWAVRWSKAAVNKCLRDQVNLTGELSIAYEALTMMTHDYKAATTAFANKEKPVFKGY</sequence>
<dbReference type="Gene3D" id="3.90.226.10">
    <property type="entry name" value="2-enoyl-CoA Hydratase, Chain A, domain 1"/>
    <property type="match status" value="1"/>
</dbReference>
<dbReference type="CDD" id="cd06558">
    <property type="entry name" value="crotonase-like"/>
    <property type="match status" value="1"/>
</dbReference>
<dbReference type="InterPro" id="IPR001753">
    <property type="entry name" value="Enoyl-CoA_hydra/iso"/>
</dbReference>
<dbReference type="GO" id="GO:0006635">
    <property type="term" value="P:fatty acid beta-oxidation"/>
    <property type="evidence" value="ECO:0007669"/>
    <property type="project" value="TreeGrafter"/>
</dbReference>
<dbReference type="Proteomes" id="UP000571950">
    <property type="component" value="Unassembled WGS sequence"/>
</dbReference>
<keyword evidence="2" id="KW-0456">Lyase</keyword>
<accession>A0A7W6BFC8</accession>
<proteinExistence type="inferred from homology"/>
<dbReference type="InterPro" id="IPR029045">
    <property type="entry name" value="ClpP/crotonase-like_dom_sf"/>
</dbReference>
<dbReference type="InterPro" id="IPR014748">
    <property type="entry name" value="Enoyl-CoA_hydra_C"/>
</dbReference>
<dbReference type="RefSeq" id="WP_188071419.1">
    <property type="nucleotide sequence ID" value="NZ_BSPS01000001.1"/>
</dbReference>
<dbReference type="Pfam" id="PF00378">
    <property type="entry name" value="ECH_1"/>
    <property type="match status" value="1"/>
</dbReference>
<comment type="similarity">
    <text evidence="1">Belongs to the enoyl-CoA hydratase/isomerase family.</text>
</comment>
<dbReference type="AlphaFoldDB" id="A0A7W6BFC8"/>
<dbReference type="PANTHER" id="PTHR11941">
    <property type="entry name" value="ENOYL-COA HYDRATASE-RELATED"/>
    <property type="match status" value="1"/>
</dbReference>
<dbReference type="GO" id="GO:0016829">
    <property type="term" value="F:lyase activity"/>
    <property type="evidence" value="ECO:0007669"/>
    <property type="project" value="UniProtKB-KW"/>
</dbReference>
<organism evidence="3 4">
    <name type="scientific">Sphingobium jiangsuense</name>
    <dbReference type="NCBI Taxonomy" id="870476"/>
    <lineage>
        <taxon>Bacteria</taxon>
        <taxon>Pseudomonadati</taxon>
        <taxon>Pseudomonadota</taxon>
        <taxon>Alphaproteobacteria</taxon>
        <taxon>Sphingomonadales</taxon>
        <taxon>Sphingomonadaceae</taxon>
        <taxon>Sphingobium</taxon>
    </lineage>
</organism>
<gene>
    <name evidence="3" type="ORF">GGR43_001593</name>
</gene>
<evidence type="ECO:0000256" key="1">
    <source>
        <dbReference type="ARBA" id="ARBA00005254"/>
    </source>
</evidence>
<reference evidence="3 4" key="1">
    <citation type="submission" date="2020-08" db="EMBL/GenBank/DDBJ databases">
        <title>Genomic Encyclopedia of Type Strains, Phase IV (KMG-IV): sequencing the most valuable type-strain genomes for metagenomic binning, comparative biology and taxonomic classification.</title>
        <authorList>
            <person name="Goeker M."/>
        </authorList>
    </citation>
    <scope>NUCLEOTIDE SEQUENCE [LARGE SCALE GENOMIC DNA]</scope>
    <source>
        <strain evidence="3 4">DSM 26189</strain>
    </source>
</reference>
<dbReference type="EMBL" id="JACIDT010000004">
    <property type="protein sequence ID" value="MBB3925878.1"/>
    <property type="molecule type" value="Genomic_DNA"/>
</dbReference>